<keyword evidence="1" id="KW-1133">Transmembrane helix</keyword>
<dbReference type="AlphaFoldDB" id="A0A1F5HWG1"/>
<sequence>MKIAKFEARFWLKLAKLFVGLVKERFFTFRFFLLLALIFWSLSISVVKNLQIRNLWQGDGGLAVIEIGSPIPTPKVMRDDSEKRIIAKAGGGVSKKSSGHPLCKGVNEPWKLVADPSYEGQYIICNTTSEEMTTVEELNSAQNQYRRDHGLNALNINGGLCKVAGERAREIAANFSHDGFEAAIERNNIGRSAIGENIASGPLTGAHFVEWSWDKSLGHRENMLRDWSDGCGGVYDRFAVFIFAK</sequence>
<dbReference type="PANTHER" id="PTHR31157:SF1">
    <property type="entry name" value="SCP DOMAIN-CONTAINING PROTEIN"/>
    <property type="match status" value="1"/>
</dbReference>
<reference evidence="3 4" key="1">
    <citation type="journal article" date="2016" name="Nat. Commun.">
        <title>Thousands of microbial genomes shed light on interconnected biogeochemical processes in an aquifer system.</title>
        <authorList>
            <person name="Anantharaman K."/>
            <person name="Brown C.T."/>
            <person name="Hug L.A."/>
            <person name="Sharon I."/>
            <person name="Castelle C.J."/>
            <person name="Probst A.J."/>
            <person name="Thomas B.C."/>
            <person name="Singh A."/>
            <person name="Wilkins M.J."/>
            <person name="Karaoz U."/>
            <person name="Brodie E.L."/>
            <person name="Williams K.H."/>
            <person name="Hubbard S.S."/>
            <person name="Banfield J.F."/>
        </authorList>
    </citation>
    <scope>NUCLEOTIDE SEQUENCE [LARGE SCALE GENOMIC DNA]</scope>
</reference>
<dbReference type="Proteomes" id="UP000179227">
    <property type="component" value="Unassembled WGS sequence"/>
</dbReference>
<gene>
    <name evidence="3" type="ORF">A3A60_04430</name>
</gene>
<dbReference type="Pfam" id="PF00188">
    <property type="entry name" value="CAP"/>
    <property type="match status" value="1"/>
</dbReference>
<evidence type="ECO:0000313" key="4">
    <source>
        <dbReference type="Proteomes" id="UP000179227"/>
    </source>
</evidence>
<feature type="transmembrane region" description="Helical" evidence="1">
    <location>
        <begin position="27"/>
        <end position="47"/>
    </location>
</feature>
<proteinExistence type="predicted"/>
<protein>
    <recommendedName>
        <fullName evidence="2">SCP domain-containing protein</fullName>
    </recommendedName>
</protein>
<evidence type="ECO:0000256" key="1">
    <source>
        <dbReference type="SAM" id="Phobius"/>
    </source>
</evidence>
<dbReference type="InterPro" id="IPR035940">
    <property type="entry name" value="CAP_sf"/>
</dbReference>
<name>A0A1F5HWG1_9BACT</name>
<organism evidence="3 4">
    <name type="scientific">Candidatus Curtissbacteria bacterium RIFCSPLOWO2_01_FULL_42_26</name>
    <dbReference type="NCBI Taxonomy" id="1797729"/>
    <lineage>
        <taxon>Bacteria</taxon>
        <taxon>Candidatus Curtissiibacteriota</taxon>
    </lineage>
</organism>
<keyword evidence="1" id="KW-0812">Transmembrane</keyword>
<evidence type="ECO:0000313" key="3">
    <source>
        <dbReference type="EMBL" id="OGE08478.1"/>
    </source>
</evidence>
<evidence type="ECO:0000259" key="2">
    <source>
        <dbReference type="Pfam" id="PF00188"/>
    </source>
</evidence>
<accession>A0A1F5HWG1</accession>
<dbReference type="EMBL" id="MFBS01000035">
    <property type="protein sequence ID" value="OGE08478.1"/>
    <property type="molecule type" value="Genomic_DNA"/>
</dbReference>
<dbReference type="SUPFAM" id="SSF55797">
    <property type="entry name" value="PR-1-like"/>
    <property type="match status" value="1"/>
</dbReference>
<keyword evidence="1" id="KW-0472">Membrane</keyword>
<dbReference type="InterPro" id="IPR014044">
    <property type="entry name" value="CAP_dom"/>
</dbReference>
<dbReference type="STRING" id="1797729.A3A60_04430"/>
<dbReference type="Gene3D" id="3.40.33.10">
    <property type="entry name" value="CAP"/>
    <property type="match status" value="1"/>
</dbReference>
<dbReference type="PANTHER" id="PTHR31157">
    <property type="entry name" value="SCP DOMAIN-CONTAINING PROTEIN"/>
    <property type="match status" value="1"/>
</dbReference>
<feature type="domain" description="SCP" evidence="2">
    <location>
        <begin position="141"/>
        <end position="229"/>
    </location>
</feature>
<dbReference type="CDD" id="cd05379">
    <property type="entry name" value="CAP_bacterial"/>
    <property type="match status" value="1"/>
</dbReference>
<comment type="caution">
    <text evidence="3">The sequence shown here is derived from an EMBL/GenBank/DDBJ whole genome shotgun (WGS) entry which is preliminary data.</text>
</comment>